<evidence type="ECO:0000313" key="6">
    <source>
        <dbReference type="EMBL" id="PIN06177.1"/>
    </source>
</evidence>
<sequence>MISISFGVSAMAYHEDYIARGAFSAMLRGIFLSNEAPWILTVRSSTIDRNLRATAMLGNRMELNSESAFQAKGLRLGQLPLVYPGINASDFGANYCLPESLNSSYVKGKVLLCTVDSTPTKIQQGRHFITLADAHVIPATNANYKDGLKIIAYVNSTSTPTATIVFKGTIMGDKNALTVASFSSRGPSYVSHGILKPDIIGPGVNILAAWPNSVENNANTKNNFNIISGTSVSSPHLSGVAALLKSLHPHWSPAAIKSPIMTTADTINHQNQPIQDEKRHSADIFAMGAGHVNPTRASDPGLIYNIEPHDYIPYLCGLNYTNREVTKIFRHRVNCSAESRIPEGQLNYPSFAIGIQPSHQRFTRTVTNVGENNESYKVEAVPPQGFDVFVKPRMLNFSRFN</sequence>
<dbReference type="PANTHER" id="PTHR10795">
    <property type="entry name" value="PROPROTEIN CONVERTASE SUBTILISIN/KEXIN"/>
    <property type="match status" value="1"/>
</dbReference>
<dbReference type="Proteomes" id="UP000231279">
    <property type="component" value="Unassembled WGS sequence"/>
</dbReference>
<dbReference type="CDD" id="cd02120">
    <property type="entry name" value="PA_subtilisin_like"/>
    <property type="match status" value="1"/>
</dbReference>
<comment type="caution">
    <text evidence="3">Lacks conserved residue(s) required for the propagation of feature annotation.</text>
</comment>
<evidence type="ECO:0000259" key="5">
    <source>
        <dbReference type="Pfam" id="PF17766"/>
    </source>
</evidence>
<comment type="similarity">
    <text evidence="1 3">Belongs to the peptidase S8 family.</text>
</comment>
<keyword evidence="2" id="KW-0732">Signal</keyword>
<evidence type="ECO:0000256" key="3">
    <source>
        <dbReference type="PROSITE-ProRule" id="PRU01240"/>
    </source>
</evidence>
<dbReference type="GO" id="GO:0004252">
    <property type="term" value="F:serine-type endopeptidase activity"/>
    <property type="evidence" value="ECO:0007669"/>
    <property type="project" value="InterPro"/>
</dbReference>
<evidence type="ECO:0000256" key="1">
    <source>
        <dbReference type="ARBA" id="ARBA00011073"/>
    </source>
</evidence>
<reference evidence="7" key="1">
    <citation type="journal article" date="2018" name="Gigascience">
        <title>Genome assembly of the Pink Ipe (Handroanthus impetiginosus, Bignoniaceae), a highly valued, ecologically keystone Neotropical timber forest tree.</title>
        <authorList>
            <person name="Silva-Junior O.B."/>
            <person name="Grattapaglia D."/>
            <person name="Novaes E."/>
            <person name="Collevatti R.G."/>
        </authorList>
    </citation>
    <scope>NUCLEOTIDE SEQUENCE [LARGE SCALE GENOMIC DNA]</scope>
    <source>
        <strain evidence="7">cv. UFG-1</strain>
    </source>
</reference>
<dbReference type="Gene3D" id="3.40.50.200">
    <property type="entry name" value="Peptidase S8/S53 domain"/>
    <property type="match status" value="1"/>
</dbReference>
<keyword evidence="6" id="KW-0378">Hydrolase</keyword>
<dbReference type="InterPro" id="IPR045051">
    <property type="entry name" value="SBT"/>
</dbReference>
<dbReference type="Gene3D" id="2.60.40.2310">
    <property type="match status" value="1"/>
</dbReference>
<dbReference type="SUPFAM" id="SSF52743">
    <property type="entry name" value="Subtilisin-like"/>
    <property type="match status" value="1"/>
</dbReference>
<feature type="domain" description="Peptidase S8/S53" evidence="4">
    <location>
        <begin position="153"/>
        <end position="270"/>
    </location>
</feature>
<keyword evidence="7" id="KW-1185">Reference proteome</keyword>
<name>A0A2G9GLJ7_9LAMI</name>
<dbReference type="EC" id="3.4.21.25" evidence="6"/>
<comment type="caution">
    <text evidence="6">The sequence shown here is derived from an EMBL/GenBank/DDBJ whole genome shotgun (WGS) entry which is preliminary data.</text>
</comment>
<dbReference type="GO" id="GO:0006508">
    <property type="term" value="P:proteolysis"/>
    <property type="evidence" value="ECO:0007669"/>
    <property type="project" value="InterPro"/>
</dbReference>
<feature type="domain" description="Subtilisin-like protease fibronectin type-III" evidence="5">
    <location>
        <begin position="345"/>
        <end position="399"/>
    </location>
</feature>
<evidence type="ECO:0000313" key="7">
    <source>
        <dbReference type="Proteomes" id="UP000231279"/>
    </source>
</evidence>
<dbReference type="InterPro" id="IPR000209">
    <property type="entry name" value="Peptidase_S8/S53_dom"/>
</dbReference>
<dbReference type="AlphaFoldDB" id="A0A2G9GLJ7"/>
<accession>A0A2G9GLJ7</accession>
<protein>
    <submittedName>
        <fullName evidence="6">Cucumisin</fullName>
        <ecNumber evidence="6">3.4.21.25</ecNumber>
    </submittedName>
</protein>
<dbReference type="EMBL" id="NKXS01004506">
    <property type="protein sequence ID" value="PIN06177.1"/>
    <property type="molecule type" value="Genomic_DNA"/>
</dbReference>
<gene>
    <name evidence="6" type="ORF">CDL12_21277</name>
</gene>
<evidence type="ECO:0000256" key="2">
    <source>
        <dbReference type="ARBA" id="ARBA00022729"/>
    </source>
</evidence>
<dbReference type="OrthoDB" id="206201at2759"/>
<dbReference type="Pfam" id="PF00082">
    <property type="entry name" value="Peptidase_S8"/>
    <property type="match status" value="1"/>
</dbReference>
<proteinExistence type="inferred from homology"/>
<dbReference type="InterPro" id="IPR036852">
    <property type="entry name" value="Peptidase_S8/S53_dom_sf"/>
</dbReference>
<dbReference type="STRING" id="429701.A0A2G9GLJ7"/>
<evidence type="ECO:0000259" key="4">
    <source>
        <dbReference type="Pfam" id="PF00082"/>
    </source>
</evidence>
<organism evidence="6 7">
    <name type="scientific">Handroanthus impetiginosus</name>
    <dbReference type="NCBI Taxonomy" id="429701"/>
    <lineage>
        <taxon>Eukaryota</taxon>
        <taxon>Viridiplantae</taxon>
        <taxon>Streptophyta</taxon>
        <taxon>Embryophyta</taxon>
        <taxon>Tracheophyta</taxon>
        <taxon>Spermatophyta</taxon>
        <taxon>Magnoliopsida</taxon>
        <taxon>eudicotyledons</taxon>
        <taxon>Gunneridae</taxon>
        <taxon>Pentapetalae</taxon>
        <taxon>asterids</taxon>
        <taxon>lamiids</taxon>
        <taxon>Lamiales</taxon>
        <taxon>Bignoniaceae</taxon>
        <taxon>Crescentiina</taxon>
        <taxon>Tabebuia alliance</taxon>
        <taxon>Handroanthus</taxon>
    </lineage>
</organism>
<dbReference type="PROSITE" id="PS51892">
    <property type="entry name" value="SUBTILASE"/>
    <property type="match status" value="1"/>
</dbReference>
<dbReference type="InterPro" id="IPR041469">
    <property type="entry name" value="Subtilisin-like_FN3"/>
</dbReference>
<dbReference type="Pfam" id="PF17766">
    <property type="entry name" value="fn3_6"/>
    <property type="match status" value="1"/>
</dbReference>